<evidence type="ECO:0000313" key="3">
    <source>
        <dbReference type="Proteomes" id="UP000037084"/>
    </source>
</evidence>
<reference evidence="3" key="1">
    <citation type="submission" date="2015-07" db="EMBL/GenBank/DDBJ databases">
        <authorList>
            <consortium name="Consortium for Microbial Forensics and Genomics (microFORGE)"/>
            <person name="Knight B.M."/>
            <person name="Roberts D.P."/>
            <person name="Lin D."/>
            <person name="Hari K."/>
            <person name="Fletcher J."/>
            <person name="Melcher U."/>
            <person name="Blagden T."/>
            <person name="Winegar R.A."/>
        </authorList>
    </citation>
    <scope>NUCLEOTIDE SEQUENCE [LARGE SCALE GENOMIC DNA]</scope>
    <source>
        <strain evidence="3">NRRL B-1447</strain>
    </source>
</reference>
<gene>
    <name evidence="2" type="ORF">ADK75_10175</name>
</gene>
<feature type="coiled-coil region" evidence="1">
    <location>
        <begin position="8"/>
        <end position="35"/>
    </location>
</feature>
<dbReference type="EMBL" id="LGUV01000079">
    <property type="protein sequence ID" value="KOG55664.1"/>
    <property type="molecule type" value="Genomic_DNA"/>
</dbReference>
<name>A0A0L8MZ42_STRVG</name>
<dbReference type="AlphaFoldDB" id="A0A0L8MZ42"/>
<dbReference type="OrthoDB" id="4338211at2"/>
<comment type="caution">
    <text evidence="2">The sequence shown here is derived from an EMBL/GenBank/DDBJ whole genome shotgun (WGS) entry which is preliminary data.</text>
</comment>
<evidence type="ECO:0000256" key="1">
    <source>
        <dbReference type="SAM" id="Coils"/>
    </source>
</evidence>
<sequence length="80" mass="8735">MNNENPSLEAATQRIQDAQETLNTARRNLSEAILNAYANGESVARIAERTGRTTLDIWNTLAAHGITRSTHINASQPTTT</sequence>
<keyword evidence="1" id="KW-0175">Coiled coil</keyword>
<evidence type="ECO:0000313" key="2">
    <source>
        <dbReference type="EMBL" id="KOG55664.1"/>
    </source>
</evidence>
<protein>
    <submittedName>
        <fullName evidence="2">Uncharacterized protein</fullName>
    </submittedName>
</protein>
<dbReference type="PATRIC" id="fig|1961.12.peg.2334"/>
<dbReference type="Proteomes" id="UP000037084">
    <property type="component" value="Unassembled WGS sequence"/>
</dbReference>
<proteinExistence type="predicted"/>
<accession>A0A0L8MZ42</accession>
<dbReference type="RefSeq" id="WP_053169693.1">
    <property type="nucleotide sequence ID" value="NZ_LGUV01000079.1"/>
</dbReference>
<organism evidence="2 3">
    <name type="scientific">Streptomyces virginiae</name>
    <name type="common">Streptomyces cinnamonensis</name>
    <dbReference type="NCBI Taxonomy" id="1961"/>
    <lineage>
        <taxon>Bacteria</taxon>
        <taxon>Bacillati</taxon>
        <taxon>Actinomycetota</taxon>
        <taxon>Actinomycetes</taxon>
        <taxon>Kitasatosporales</taxon>
        <taxon>Streptomycetaceae</taxon>
        <taxon>Streptomyces</taxon>
    </lineage>
</organism>